<comment type="caution">
    <text evidence="1">The sequence shown here is derived from an EMBL/GenBank/DDBJ whole genome shotgun (WGS) entry which is preliminary data.</text>
</comment>
<evidence type="ECO:0000313" key="1">
    <source>
        <dbReference type="EMBL" id="CAF1363294.1"/>
    </source>
</evidence>
<dbReference type="EMBL" id="CAJNOH010004232">
    <property type="protein sequence ID" value="CAF1363294.1"/>
    <property type="molecule type" value="Genomic_DNA"/>
</dbReference>
<dbReference type="Gene3D" id="3.80.10.10">
    <property type="entry name" value="Ribonuclease Inhibitor"/>
    <property type="match status" value="1"/>
</dbReference>
<sequence>MSLELLANELLLDLFDYLNAHNLLRAFHGLNTRFDQLLFIQLQKYYLDFRFISKNDFEYFCQQYLISINDRVISLHLSDDIETPNLPQFFLSSGYHINQFIHLKSLSIDYISSFDLLNQIILQCHELSYLTHLNIMIHNSQDPEENFRDFINNIWSLSKLTHCYLDIQYPYATWLLEMSIISQSVKYLSTKNISYSSYSLLHLFKHTPYLQRLYIGSIGQCYDQHIQTIIPSLISLSMTAQFTLQWMKNLFQQIPNLCYLTLEINNIYLDGQEWEKILSNYFHNIKIFRLKMTIEFSPLENIEEQVDQLIDSFRSYYWIEKHHWFVRCDWCPMDINQTGLLYTLPYAFDTFYYIDGSQSKSTNPNNFNYSFRNQSKILHYTTNHKRDYSKNKILYPIQFFNIRHLKIKLPFNDAFLSLIPKLDQLISLDVTLNNRDLGYSQLQTLLDRASHLYSLRFCHLNNFSMTSFNITSTSIRRLEFFQHFDVRLRYFNSKECTILANASLAFQCEVLMIDVESRTNILELINIMPSLRALSVRCKDNESNQNETFETNDNLIEWLHQHLPSKYTYSINRNVYNIARINVWIYKAS</sequence>
<evidence type="ECO:0008006" key="5">
    <source>
        <dbReference type="Google" id="ProtNLM"/>
    </source>
</evidence>
<gene>
    <name evidence="2" type="ORF">JXQ802_LOCUS49040</name>
    <name evidence="1" type="ORF">PYM288_LOCUS32987</name>
</gene>
<dbReference type="InterPro" id="IPR032675">
    <property type="entry name" value="LRR_dom_sf"/>
</dbReference>
<reference evidence="1" key="1">
    <citation type="submission" date="2021-02" db="EMBL/GenBank/DDBJ databases">
        <authorList>
            <person name="Nowell W R."/>
        </authorList>
    </citation>
    <scope>NUCLEOTIDE SEQUENCE</scope>
</reference>
<evidence type="ECO:0000313" key="4">
    <source>
        <dbReference type="Proteomes" id="UP000663870"/>
    </source>
</evidence>
<protein>
    <recommendedName>
        <fullName evidence="5">F-box domain-containing protein</fullName>
    </recommendedName>
</protein>
<evidence type="ECO:0000313" key="3">
    <source>
        <dbReference type="Proteomes" id="UP000663854"/>
    </source>
</evidence>
<keyword evidence="4" id="KW-1185">Reference proteome</keyword>
<evidence type="ECO:0000313" key="2">
    <source>
        <dbReference type="EMBL" id="CAF1607834.1"/>
    </source>
</evidence>
<accession>A0A815I5M9</accession>
<name>A0A815I5M9_9BILA</name>
<dbReference type="Proteomes" id="UP000663854">
    <property type="component" value="Unassembled WGS sequence"/>
</dbReference>
<dbReference type="EMBL" id="CAJNOL010005634">
    <property type="protein sequence ID" value="CAF1607834.1"/>
    <property type="molecule type" value="Genomic_DNA"/>
</dbReference>
<dbReference type="Proteomes" id="UP000663870">
    <property type="component" value="Unassembled WGS sequence"/>
</dbReference>
<organism evidence="1 3">
    <name type="scientific">Rotaria sordida</name>
    <dbReference type="NCBI Taxonomy" id="392033"/>
    <lineage>
        <taxon>Eukaryota</taxon>
        <taxon>Metazoa</taxon>
        <taxon>Spiralia</taxon>
        <taxon>Gnathifera</taxon>
        <taxon>Rotifera</taxon>
        <taxon>Eurotatoria</taxon>
        <taxon>Bdelloidea</taxon>
        <taxon>Philodinida</taxon>
        <taxon>Philodinidae</taxon>
        <taxon>Rotaria</taxon>
    </lineage>
</organism>
<dbReference type="AlphaFoldDB" id="A0A815I5M9"/>
<proteinExistence type="predicted"/>